<dbReference type="Proteomes" id="UP000054815">
    <property type="component" value="Unassembled WGS sequence"/>
</dbReference>
<evidence type="ECO:0000313" key="1">
    <source>
        <dbReference type="EMBL" id="KRX88386.1"/>
    </source>
</evidence>
<name>A0A0V0XK97_TRIPS</name>
<organism evidence="1 2">
    <name type="scientific">Trichinella pseudospiralis</name>
    <name type="common">Parasitic roundworm</name>
    <dbReference type="NCBI Taxonomy" id="6337"/>
    <lineage>
        <taxon>Eukaryota</taxon>
        <taxon>Metazoa</taxon>
        <taxon>Ecdysozoa</taxon>
        <taxon>Nematoda</taxon>
        <taxon>Enoplea</taxon>
        <taxon>Dorylaimia</taxon>
        <taxon>Trichinellida</taxon>
        <taxon>Trichinellidae</taxon>
        <taxon>Trichinella</taxon>
    </lineage>
</organism>
<comment type="caution">
    <text evidence="1">The sequence shown here is derived from an EMBL/GenBank/DDBJ whole genome shotgun (WGS) entry which is preliminary data.</text>
</comment>
<gene>
    <name evidence="1" type="ORF">T4E_293</name>
</gene>
<reference evidence="1 2" key="1">
    <citation type="submission" date="2015-01" db="EMBL/GenBank/DDBJ databases">
        <title>Evolution of Trichinella species and genotypes.</title>
        <authorList>
            <person name="Korhonen P.K."/>
            <person name="Edoardo P."/>
            <person name="Giuseppe L.R."/>
            <person name="Gasser R.B."/>
        </authorList>
    </citation>
    <scope>NUCLEOTIDE SEQUENCE [LARGE SCALE GENOMIC DNA]</scope>
    <source>
        <strain evidence="1">ISS141</strain>
    </source>
</reference>
<proteinExistence type="predicted"/>
<dbReference type="EMBL" id="JYDU01000238">
    <property type="protein sequence ID" value="KRX88386.1"/>
    <property type="molecule type" value="Genomic_DNA"/>
</dbReference>
<sequence>MYATNYCLPGLSDDILWSRYQRDCRQWDSVSTTAHPPALEISLAVIKAAISSSRGSVTLLTGVILVLLITN</sequence>
<evidence type="ECO:0000313" key="2">
    <source>
        <dbReference type="Proteomes" id="UP000054815"/>
    </source>
</evidence>
<dbReference type="AlphaFoldDB" id="A0A0V0XK97"/>
<protein>
    <submittedName>
        <fullName evidence="1">Uncharacterized protein</fullName>
    </submittedName>
</protein>
<accession>A0A0V0XK97</accession>